<feature type="region of interest" description="Disordered" evidence="5">
    <location>
        <begin position="1256"/>
        <end position="1305"/>
    </location>
</feature>
<dbReference type="InterPro" id="IPR003593">
    <property type="entry name" value="AAA+_ATPase"/>
</dbReference>
<organism evidence="7 8">
    <name type="scientific">Sparassis crispa</name>
    <dbReference type="NCBI Taxonomy" id="139825"/>
    <lineage>
        <taxon>Eukaryota</taxon>
        <taxon>Fungi</taxon>
        <taxon>Dikarya</taxon>
        <taxon>Basidiomycota</taxon>
        <taxon>Agaricomycotina</taxon>
        <taxon>Agaricomycetes</taxon>
        <taxon>Polyporales</taxon>
        <taxon>Sparassidaceae</taxon>
        <taxon>Sparassis</taxon>
    </lineage>
</organism>
<evidence type="ECO:0000313" key="8">
    <source>
        <dbReference type="Proteomes" id="UP000287166"/>
    </source>
</evidence>
<feature type="coiled-coil region" evidence="4">
    <location>
        <begin position="2217"/>
        <end position="2320"/>
    </location>
</feature>
<keyword evidence="3" id="KW-0067">ATP-binding</keyword>
<name>A0A401GXN8_9APHY</name>
<dbReference type="RefSeq" id="XP_027617876.1">
    <property type="nucleotide sequence ID" value="XM_027762075.1"/>
</dbReference>
<comment type="caution">
    <text evidence="7">The sequence shown here is derived from an EMBL/GenBank/DDBJ whole genome shotgun (WGS) entry which is preliminary data.</text>
</comment>
<dbReference type="InterPro" id="IPR047187">
    <property type="entry name" value="SF1_C_Upf1"/>
</dbReference>
<evidence type="ECO:0000256" key="4">
    <source>
        <dbReference type="SAM" id="Coils"/>
    </source>
</evidence>
<dbReference type="InterPro" id="IPR041677">
    <property type="entry name" value="DNA2/NAM7_AAA_11"/>
</dbReference>
<dbReference type="SUPFAM" id="SSF52540">
    <property type="entry name" value="P-loop containing nucleoside triphosphate hydrolases"/>
    <property type="match status" value="4"/>
</dbReference>
<dbReference type="CDD" id="cd00009">
    <property type="entry name" value="AAA"/>
    <property type="match status" value="2"/>
</dbReference>
<dbReference type="GeneID" id="38783880"/>
<dbReference type="Gene3D" id="1.10.8.60">
    <property type="match status" value="2"/>
</dbReference>
<keyword evidence="2" id="KW-0547">Nucleotide-binding</keyword>
<evidence type="ECO:0000256" key="2">
    <source>
        <dbReference type="ARBA" id="ARBA00022741"/>
    </source>
</evidence>
<dbReference type="InterPro" id="IPR027417">
    <property type="entry name" value="P-loop_NTPase"/>
</dbReference>
<dbReference type="FunFam" id="3.40.50.300:FF:000216">
    <property type="entry name" value="Type VII secretion ATPase EccA"/>
    <property type="match status" value="3"/>
</dbReference>
<reference evidence="7 8" key="1">
    <citation type="journal article" date="2018" name="Sci. Rep.">
        <title>Genome sequence of the cauliflower mushroom Sparassis crispa (Hanabiratake) and its association with beneficial usage.</title>
        <authorList>
            <person name="Kiyama R."/>
            <person name="Furutani Y."/>
            <person name="Kawaguchi K."/>
            <person name="Nakanishi T."/>
        </authorList>
    </citation>
    <scope>NUCLEOTIDE SEQUENCE [LARGE SCALE GENOMIC DNA]</scope>
</reference>
<dbReference type="Proteomes" id="UP000287166">
    <property type="component" value="Unassembled WGS sequence"/>
</dbReference>
<protein>
    <recommendedName>
        <fullName evidence="6">AAA+ ATPase domain-containing protein</fullName>
    </recommendedName>
</protein>
<dbReference type="GO" id="GO:0004386">
    <property type="term" value="F:helicase activity"/>
    <property type="evidence" value="ECO:0007669"/>
    <property type="project" value="InterPro"/>
</dbReference>
<dbReference type="InParanoid" id="A0A401GXN8"/>
<dbReference type="Gene3D" id="3.40.50.300">
    <property type="entry name" value="P-loop containing nucleotide triphosphate hydrolases"/>
    <property type="match status" value="6"/>
</dbReference>
<dbReference type="InterPro" id="IPR041679">
    <property type="entry name" value="DNA2/NAM7-like_C"/>
</dbReference>
<dbReference type="FunFam" id="1.10.8.60:FF:000159">
    <property type="entry name" value="p-loop containing nucleoside triphosphate hydrolase protein"/>
    <property type="match status" value="1"/>
</dbReference>
<dbReference type="CDD" id="cd18808">
    <property type="entry name" value="SF1_C_Upf1"/>
    <property type="match status" value="1"/>
</dbReference>
<dbReference type="InterPro" id="IPR041627">
    <property type="entry name" value="AAA_lid_6"/>
</dbReference>
<comment type="similarity">
    <text evidence="1">Belongs to the CbxX/CfxQ family.</text>
</comment>
<dbReference type="PANTHER" id="PTHR43392:SF2">
    <property type="entry name" value="AAA-TYPE ATPASE FAMILY PROTEIN _ ANKYRIN REPEAT FAMILY PROTEIN"/>
    <property type="match status" value="1"/>
</dbReference>
<dbReference type="CDD" id="cd06008">
    <property type="entry name" value="NF-X1-zinc-finger"/>
    <property type="match status" value="1"/>
</dbReference>
<dbReference type="GO" id="GO:0016887">
    <property type="term" value="F:ATP hydrolysis activity"/>
    <property type="evidence" value="ECO:0007669"/>
    <property type="project" value="InterPro"/>
</dbReference>
<gene>
    <name evidence="7" type="ORF">SCP_1002080</name>
</gene>
<dbReference type="FunFam" id="1.10.8.60:FF:000160">
    <property type="entry name" value="WGS project CABT00000000 data, contig 2.55"/>
    <property type="match status" value="1"/>
</dbReference>
<feature type="domain" description="AAA+ ATPase" evidence="6">
    <location>
        <begin position="1347"/>
        <end position="1483"/>
    </location>
</feature>
<dbReference type="GO" id="GO:0005524">
    <property type="term" value="F:ATP binding"/>
    <property type="evidence" value="ECO:0007669"/>
    <property type="project" value="UniProtKB-KW"/>
</dbReference>
<evidence type="ECO:0000313" key="7">
    <source>
        <dbReference type="EMBL" id="GBE86963.1"/>
    </source>
</evidence>
<dbReference type="PANTHER" id="PTHR43392">
    <property type="entry name" value="AAA-TYPE ATPASE FAMILY PROTEIN / ANKYRIN REPEAT FAMILY PROTEIN"/>
    <property type="match status" value="1"/>
</dbReference>
<feature type="compositionally biased region" description="Pro residues" evidence="5">
    <location>
        <begin position="2165"/>
        <end position="2175"/>
    </location>
</feature>
<feature type="region of interest" description="Disordered" evidence="5">
    <location>
        <begin position="2159"/>
        <end position="2210"/>
    </location>
</feature>
<dbReference type="Pfam" id="PF17866">
    <property type="entry name" value="AAA_lid_6"/>
    <property type="match status" value="2"/>
</dbReference>
<proteinExistence type="inferred from homology"/>
<dbReference type="Pfam" id="PF13087">
    <property type="entry name" value="AAA_12"/>
    <property type="match status" value="1"/>
</dbReference>
<dbReference type="SMART" id="SM00382">
    <property type="entry name" value="AAA"/>
    <property type="match status" value="4"/>
</dbReference>
<feature type="domain" description="AAA+ ATPase" evidence="6">
    <location>
        <begin position="1906"/>
        <end position="2043"/>
    </location>
</feature>
<keyword evidence="8" id="KW-1185">Reference proteome</keyword>
<feature type="domain" description="AAA+ ATPase" evidence="6">
    <location>
        <begin position="490"/>
        <end position="826"/>
    </location>
</feature>
<feature type="domain" description="AAA+ ATPase" evidence="6">
    <location>
        <begin position="1626"/>
        <end position="1774"/>
    </location>
</feature>
<feature type="compositionally biased region" description="Low complexity" evidence="5">
    <location>
        <begin position="1256"/>
        <end position="1283"/>
    </location>
</feature>
<evidence type="ECO:0000256" key="1">
    <source>
        <dbReference type="ARBA" id="ARBA00010378"/>
    </source>
</evidence>
<dbReference type="EMBL" id="BFAD01000010">
    <property type="protein sequence ID" value="GBE86963.1"/>
    <property type="molecule type" value="Genomic_DNA"/>
</dbReference>
<evidence type="ECO:0000259" key="6">
    <source>
        <dbReference type="SMART" id="SM00382"/>
    </source>
</evidence>
<dbReference type="InterPro" id="IPR003959">
    <property type="entry name" value="ATPase_AAA_core"/>
</dbReference>
<evidence type="ECO:0000256" key="3">
    <source>
        <dbReference type="ARBA" id="ARBA00022840"/>
    </source>
</evidence>
<evidence type="ECO:0000256" key="5">
    <source>
        <dbReference type="SAM" id="MobiDB-lite"/>
    </source>
</evidence>
<dbReference type="InterPro" id="IPR050773">
    <property type="entry name" value="CbxX/CfxQ_RuBisCO_ESX"/>
</dbReference>
<dbReference type="PRINTS" id="PR00819">
    <property type="entry name" value="CBXCFQXSUPER"/>
</dbReference>
<accession>A0A401GXN8</accession>
<dbReference type="Pfam" id="PF13086">
    <property type="entry name" value="AAA_11"/>
    <property type="match status" value="1"/>
</dbReference>
<dbReference type="CDD" id="cd17936">
    <property type="entry name" value="EEXXEc_NFX1"/>
    <property type="match status" value="1"/>
</dbReference>
<dbReference type="InterPro" id="IPR000641">
    <property type="entry name" value="CbxX/CfxQ"/>
</dbReference>
<dbReference type="Pfam" id="PF00004">
    <property type="entry name" value="AAA"/>
    <property type="match status" value="3"/>
</dbReference>
<dbReference type="FunFam" id="3.40.50.300:FF:001660">
    <property type="entry name" value="NF-X1 finger and helicase protein, putative"/>
    <property type="match status" value="1"/>
</dbReference>
<keyword evidence="4" id="KW-0175">Coiled coil</keyword>
<dbReference type="STRING" id="139825.A0A401GXN8"/>
<feature type="coiled-coil region" evidence="4">
    <location>
        <begin position="1172"/>
        <end position="1199"/>
    </location>
</feature>
<sequence>MNPQKNSNNNSNPRAHKLNRLFDSILNGKQSLTPQNGPLFLESICAQADPATCVNRLIAASKTGLPSLQAAMRYDLSVSFANGLATTVITYMQAPGLETIAGGHFIQQIVAAIVEPPIFWNMFSTAFQAGELQENGRHAFGWLLLQLISLPGDRGSSYRELTQDEAILDRLSISSRPDTKALVQKIRNILATFNNPIPADSGESVPGGRHDNDFVDFRDICILPTADEITCTARPFLRPSSALDDPEMADNRTAVYLDNLFRLLREDMIFDMREELQLAQGKKKGKRRGFFIDGMTPLGVYCGTDKKRVKWGISFECESDLPQFKGKKKEKDRKAVLTDDKKVLRHQALSCLLVDDEVVAFPTVNRDEDLLVKVPPIIILQFEGEATTTKTLLKLKTGTRIKLIQIDTAVFAYEPILKAIQGAKEVPLSEEILFWNEESSMECPPAAPMHIVDALRRDPHQDLRALLQIQQSNPIKLDKSQAESLLASLTQRVSLIQGPPGTGKSFIGALLAKALYDSTGDIILVVCYTNHALDQFLEDLMNIGIPATSMVRLGKASNSQTEALSLYKQNRDFRLGRTDWQEIDGYRTTTTFLAAHLDASFDKYISSNVQDHELLEHLEFEAPEFYQAFYVPNSNDGMTQVGKKGRAVDSVYLLRQWQKGWDAGIFKQAPHVRAASQIWEMTPAQRKSQVDAWTEELIKERVGEIYSTAVNYNEASNNLDRKFNQHVSVTLRSKRIIGCTTTAAAKYSDDIQAASPGVLLVEEAGEILESHVLTALGAKTKQLILIGDHKQLRPKVNHYLLTVEKGEGYDLNRSLFERLILKGYPHETLSQQHRMRPEISSLIRALTYPDLVDADSTKNRPNIRGLQDDIVFINHSFPEDDLPQVADRKDATSTSSKQNTYEAEMVLKIVRYLGQQGYGTDKLVILTPYLGQLHKLQAMLRQDNDPILNDLDSHDLVRAGLVPAATANMSKKRIRLATIDNYQGEESDIVIVSLTRSNSNHDIGFMFSPERVNVLLSRARLGMIMLGNAETFMQARRGKELWTKLFDLLKRSNRVHDGLPVKCERHPTRMALLKRPHDFTDLVPDGGCQEPCGTLLNCNIHNCPSKCHQLYDHSKMRCESIMKDTCSKGHPLSWTCHEGRPPACKKCERETKLAEEKQRQAFALQRKREEDDRAHAAELKKLDEEIAQERQKLRDEQLAQERANVIQQKQKDVEEARSMSSRVVSSIQTVSATLSLGSGSSPHAVGPIAATTAAPVAVPRSPTTHSKVKASAESKPPASKSQPTQQTPSPSESEQEWERQKTMEGASNESIDAIMHMTGLEEVKAQVLRIKDKIEITQRQNTSLKSERFNIVLLGNPGTGKTTVARHYAKFLTSLQVLPGAAFVETTGSRLANDGVAGIKKHIEEVINAGGGAIFVDEAYQLKSEHSFQGSQVLDFLLAEMENNVGSIVFILAGYSKQMEKFFEHNPGLTSRVPYMLQFADYKDSELRLMFERMITKKYNRQMELEDGFEGLYSRIVIRRLGRGRGREGFGNARALENLLAKIGERQAARIAKERKKGPHPNDFLFTKEDLIGPDPSQVLIDSAAWKKLQKLIGLTEVKESIRNLFDLIDSNYQRELKEKDPIQMSLNRVFLGSPGTGKTSVAKLYGQILADLGLLSNGEVVLKNPADFIDSVLGGSESKTKAILASTVGKVLIIDEAYMLYGGGPSGTGSQNDPYKTAVIDTIVAEVQSVPGEDRCVLLLGYKDQIVEMFQNVNPGLARRFAIENAFHFEDFNDQQLLEILQLKLKDQDLEATDEAKAVAIDLLSRARNRPNFGNAGEVENVLGQAKARYQTRHASLPVKQRRFDVVFEPRDFDPDFDRGARASSNLQKIFEDVIGCEDIVAKLGGYQDTARRMKARRMDPRDQIPTTFVMKGPPGTGKTTTARKMGQVFYDMGFLSSPDVIECSASDLVGQYVGQTGPKTQKLMEKALGKVLFIDEAYRLGEGHFAKEAIDELVSVLTQPRFLHKVVVILAGYDQDMNRLMSVNAGLSSRFSEEITFVNMAPARCLEVLKKGLMKKNVYLNDLDNPSSDTYQELEALIQELSNLPSWGNARDVGTLAKQMISHVFTHLPDSDPPNADSRLLLSGTDAVACTKSMLTERRARYINVGPAEPRSPLFETKQQMLNPPPPPPPLPPSTRTASSVKTAPDERRENRSGPSQSEAQQRDPEVSDKVWLHLQEAKKAAEFEAKRAAEEQRRLEQQLQEAKEHEEAVQVFVRKLAEARAKDDAEQAELKRKLEEVRLREYRLKVERERREAALKAKMEEEARRRKQEAMAQAKLRKMGVCVAGYQWIKISGGYRCAGGSHYVSDAALGL</sequence>
<dbReference type="OrthoDB" id="2423195at2759"/>